<dbReference type="PANTHER" id="PTHR14038:SF0">
    <property type="entry name" value="LP18708P"/>
    <property type="match status" value="1"/>
</dbReference>
<evidence type="ECO:0000256" key="1">
    <source>
        <dbReference type="SAM" id="MobiDB-lite"/>
    </source>
</evidence>
<feature type="compositionally biased region" description="Basic and acidic residues" evidence="1">
    <location>
        <begin position="1225"/>
        <end position="1242"/>
    </location>
</feature>
<dbReference type="EMBL" id="KB199651">
    <property type="protein sequence ID" value="ESP04907.1"/>
    <property type="molecule type" value="Genomic_DNA"/>
</dbReference>
<feature type="compositionally biased region" description="Basic and acidic residues" evidence="1">
    <location>
        <begin position="1335"/>
        <end position="1345"/>
    </location>
</feature>
<feature type="compositionally biased region" description="Low complexity" evidence="1">
    <location>
        <begin position="1825"/>
        <end position="1849"/>
    </location>
</feature>
<feature type="compositionally biased region" description="Pro residues" evidence="1">
    <location>
        <begin position="235"/>
        <end position="258"/>
    </location>
</feature>
<evidence type="ECO:0000313" key="2">
    <source>
        <dbReference type="EMBL" id="ESP04907.1"/>
    </source>
</evidence>
<feature type="compositionally biased region" description="Basic and acidic residues" evidence="1">
    <location>
        <begin position="1303"/>
        <end position="1324"/>
    </location>
</feature>
<feature type="compositionally biased region" description="Basic and acidic residues" evidence="1">
    <location>
        <begin position="293"/>
        <end position="365"/>
    </location>
</feature>
<feature type="compositionally biased region" description="Low complexity" evidence="1">
    <location>
        <begin position="399"/>
        <end position="420"/>
    </location>
</feature>
<proteinExistence type="predicted"/>
<feature type="region of interest" description="Disordered" evidence="1">
    <location>
        <begin position="1811"/>
        <end position="1892"/>
    </location>
</feature>
<dbReference type="OrthoDB" id="1939715at2759"/>
<dbReference type="RefSeq" id="XP_009044416.1">
    <property type="nucleotide sequence ID" value="XM_009046168.1"/>
</dbReference>
<organism evidence="2 3">
    <name type="scientific">Lottia gigantea</name>
    <name type="common">Giant owl limpet</name>
    <dbReference type="NCBI Taxonomy" id="225164"/>
    <lineage>
        <taxon>Eukaryota</taxon>
        <taxon>Metazoa</taxon>
        <taxon>Spiralia</taxon>
        <taxon>Lophotrochozoa</taxon>
        <taxon>Mollusca</taxon>
        <taxon>Gastropoda</taxon>
        <taxon>Patellogastropoda</taxon>
        <taxon>Lottioidea</taxon>
        <taxon>Lottiidae</taxon>
        <taxon>Lottia</taxon>
    </lineage>
</organism>
<dbReference type="PANTHER" id="PTHR14038">
    <property type="entry name" value="BAT2 HLA-B-ASSOCIATED TRANSCRIPT 2"/>
    <property type="match status" value="1"/>
</dbReference>
<accession>V4BGE4</accession>
<feature type="compositionally biased region" description="Low complexity" evidence="1">
    <location>
        <begin position="1984"/>
        <end position="2009"/>
    </location>
</feature>
<feature type="compositionally biased region" description="Basic and acidic residues" evidence="1">
    <location>
        <begin position="1153"/>
        <end position="1173"/>
    </location>
</feature>
<evidence type="ECO:0000313" key="3">
    <source>
        <dbReference type="Proteomes" id="UP000030746"/>
    </source>
</evidence>
<evidence type="ECO:0008006" key="4">
    <source>
        <dbReference type="Google" id="ProtNLM"/>
    </source>
</evidence>
<dbReference type="STRING" id="225164.V4BGE4"/>
<dbReference type="KEGG" id="lgi:LOTGIDRAFT_229985"/>
<feature type="compositionally biased region" description="Pro residues" evidence="1">
    <location>
        <begin position="662"/>
        <end position="675"/>
    </location>
</feature>
<dbReference type="Proteomes" id="UP000030746">
    <property type="component" value="Unassembled WGS sequence"/>
</dbReference>
<feature type="compositionally biased region" description="Low complexity" evidence="1">
    <location>
        <begin position="1363"/>
        <end position="1383"/>
    </location>
</feature>
<dbReference type="CTD" id="20248165"/>
<dbReference type="OMA" id="KPVMQQE"/>
<feature type="region of interest" description="Disordered" evidence="1">
    <location>
        <begin position="1980"/>
        <end position="2019"/>
    </location>
</feature>
<feature type="compositionally biased region" description="Pro residues" evidence="1">
    <location>
        <begin position="46"/>
        <end position="60"/>
    </location>
</feature>
<feature type="region of interest" description="Disordered" evidence="1">
    <location>
        <begin position="2169"/>
        <end position="2197"/>
    </location>
</feature>
<feature type="compositionally biased region" description="Polar residues" evidence="1">
    <location>
        <begin position="366"/>
        <end position="378"/>
    </location>
</feature>
<name>V4BGE4_LOTGI</name>
<gene>
    <name evidence="2" type="ORF">LOTGIDRAFT_229985</name>
</gene>
<feature type="compositionally biased region" description="Basic and acidic residues" evidence="1">
    <location>
        <begin position="975"/>
        <end position="1004"/>
    </location>
</feature>
<dbReference type="HOGENOM" id="CLU_228706_0_0_1"/>
<feature type="compositionally biased region" description="Low complexity" evidence="1">
    <location>
        <begin position="2270"/>
        <end position="2288"/>
    </location>
</feature>
<feature type="region of interest" description="Disordered" evidence="1">
    <location>
        <begin position="2245"/>
        <end position="2264"/>
    </location>
</feature>
<feature type="compositionally biased region" description="Low complexity" evidence="1">
    <location>
        <begin position="2039"/>
        <end position="2056"/>
    </location>
</feature>
<feature type="region of interest" description="Disordered" evidence="1">
    <location>
        <begin position="2270"/>
        <end position="2292"/>
    </location>
</feature>
<feature type="region of interest" description="Disordered" evidence="1">
    <location>
        <begin position="1770"/>
        <end position="1792"/>
    </location>
</feature>
<feature type="compositionally biased region" description="Basic and acidic residues" evidence="1">
    <location>
        <begin position="830"/>
        <end position="917"/>
    </location>
</feature>
<feature type="compositionally biased region" description="Low complexity" evidence="1">
    <location>
        <begin position="1877"/>
        <end position="1891"/>
    </location>
</feature>
<feature type="compositionally biased region" description="Low complexity" evidence="1">
    <location>
        <begin position="681"/>
        <end position="697"/>
    </location>
</feature>
<feature type="compositionally biased region" description="Basic and acidic residues" evidence="1">
    <location>
        <begin position="550"/>
        <end position="613"/>
    </location>
</feature>
<reference evidence="2 3" key="1">
    <citation type="journal article" date="2013" name="Nature">
        <title>Insights into bilaterian evolution from three spiralian genomes.</title>
        <authorList>
            <person name="Simakov O."/>
            <person name="Marletaz F."/>
            <person name="Cho S.J."/>
            <person name="Edsinger-Gonzales E."/>
            <person name="Havlak P."/>
            <person name="Hellsten U."/>
            <person name="Kuo D.H."/>
            <person name="Larsson T."/>
            <person name="Lv J."/>
            <person name="Arendt D."/>
            <person name="Savage R."/>
            <person name="Osoegawa K."/>
            <person name="de Jong P."/>
            <person name="Grimwood J."/>
            <person name="Chapman J.A."/>
            <person name="Shapiro H."/>
            <person name="Aerts A."/>
            <person name="Otillar R.P."/>
            <person name="Terry A.Y."/>
            <person name="Boore J.L."/>
            <person name="Grigoriev I.V."/>
            <person name="Lindberg D.R."/>
            <person name="Seaver E.C."/>
            <person name="Weisblat D.A."/>
            <person name="Putnam N.H."/>
            <person name="Rokhsar D.S."/>
        </authorList>
    </citation>
    <scope>NUCLEOTIDE SEQUENCE [LARGE SCALE GENOMIC DNA]</scope>
</reference>
<feature type="compositionally biased region" description="Polar residues" evidence="1">
    <location>
        <begin position="2245"/>
        <end position="2262"/>
    </location>
</feature>
<feature type="compositionally biased region" description="Basic and acidic residues" evidence="1">
    <location>
        <begin position="648"/>
        <end position="659"/>
    </location>
</feature>
<protein>
    <recommendedName>
        <fullName evidence="4">BAT2 N-terminal domain-containing protein</fullName>
    </recommendedName>
</protein>
<dbReference type="InterPro" id="IPR033184">
    <property type="entry name" value="PRRC2"/>
</dbReference>
<feature type="compositionally biased region" description="Polar residues" evidence="1">
    <location>
        <begin position="1857"/>
        <end position="1876"/>
    </location>
</feature>
<feature type="compositionally biased region" description="Low complexity" evidence="1">
    <location>
        <begin position="1346"/>
        <end position="1355"/>
    </location>
</feature>
<feature type="compositionally biased region" description="Basic and acidic residues" evidence="1">
    <location>
        <begin position="1537"/>
        <end position="1548"/>
    </location>
</feature>
<feature type="compositionally biased region" description="Basic and acidic residues" evidence="1">
    <location>
        <begin position="139"/>
        <end position="185"/>
    </location>
</feature>
<dbReference type="GeneID" id="20248165"/>
<feature type="compositionally biased region" description="Low complexity" evidence="1">
    <location>
        <begin position="1033"/>
        <end position="1042"/>
    </location>
</feature>
<feature type="region of interest" description="Disordered" evidence="1">
    <location>
        <begin position="1505"/>
        <end position="1548"/>
    </location>
</feature>
<feature type="compositionally biased region" description="Basic and acidic residues" evidence="1">
    <location>
        <begin position="1254"/>
        <end position="1266"/>
    </location>
</feature>
<feature type="compositionally biased region" description="Basic and acidic residues" evidence="1">
    <location>
        <begin position="698"/>
        <end position="822"/>
    </location>
</feature>
<feature type="compositionally biased region" description="Pro residues" evidence="1">
    <location>
        <begin position="68"/>
        <end position="83"/>
    </location>
</feature>
<feature type="compositionally biased region" description="Basic and acidic residues" evidence="1">
    <location>
        <begin position="1091"/>
        <end position="1142"/>
    </location>
</feature>
<feature type="region of interest" description="Disordered" evidence="1">
    <location>
        <begin position="2430"/>
        <end position="2476"/>
    </location>
</feature>
<keyword evidence="3" id="KW-1185">Reference proteome</keyword>
<feature type="compositionally biased region" description="Low complexity" evidence="1">
    <location>
        <begin position="1081"/>
        <end position="1090"/>
    </location>
</feature>
<sequence>MPPMPGRPGANQGPPQGPMPMGPMGIPPQYRGMMPPYMFGRNFPGPGFPPNYPGMPPRPFPYDGRFPRGPPPPQNRQQLPPPGGNNDEERDPSFRAAIITDKDLKNFDQILKSEASDGGWAGAQGEIDYRRERKKKANRGFDVRDHRGDGEDDYDDRHTPRSDRDRVEGHRRSPLDKDNDQEKDSPSSGNIARENWHGPVPPQFRGQPRPPHPGMDGRGWPMHPFDYGMRAPFPFRMPHPGQRPPFGHPSGPPPPQQPSPSKKSTDDDDEMWQQRRQQSTEEVHSAVQRARARREESEKKSEAERKAAAQEKLKQLEERVRKREDSKTEDDDKKSEVSRTSESSEKDPRERDPPRAERVPSRDGSKGNQSNYNKSRNTVPPRFQKQQQEQMRQGGGSGPTSQSPTTPGTHSGMPPQGFRQGPPPPWPYDPRAWGAMPPFMDPRYAGRPPVDMQGMPMFPAPVRRRTDSHGSGADSQDDNRPPSEGNYEQQQRDHRNWMEGRGFPPPHPGAFDEMRRAQYYYQQEYERYEQRNSRDFERQNTTEEDVESATSEHDSYHKEDDDHRDSSRDVFDEINDKNDRHDHKGEDKVKESHKDKGRGGEKEEKKKDSRTSGDDSIEEKEDRWTGHGQYPSRPVRHGSSPGSLRSYNSEHERPRRENYHYCPPPMPQPQQPPPSRSTNYTSLKRSASSMSTSSNTSQERKSDSPKEISNEKLHTQKESPKETIRDVKIQTKDLKSSESRNDRDYEKPKRNEVSHRNESRDVRLDSRDHRQDPRDRQDSRDHRQNHRDSRPDTRNSRDNRQDRDHDNRSEQNDSRRENHWDNRQQPSPKSKWDKPPSKNDWIGKTKKPEWEKSGRNDRDTRSPKTENEPKSQKNEWEPKPQKTESWEPKNKESNTWDSKPVKLDSQETPKPKAEVEVKPQNYWERNKEKQEEQKRAAAEKDKENVEKQVEESPKSPTEKKQEHANQSGRPPVKRKKDEDYRYDSRQDRYRDDGRMSGRGREFVRGRGRGRARSQRGSYTSRGRGRADYRSYDRSYQSSGRSDYNAKGSIGRWGENEDEAAEDFEASKRRRGKDEDSDVSVDDTSGSFSETSSERTSEARDNSRPKDSSKDSKPKSAKDDTKHQPKSENRDNREKRDSNERNSSRNSHNHRDHRGGYNDKRYDDRYRNNEHQDGGPRNNAFVPRGEPSRRGRGGNSVPRGGPRGKRYMSGPPRGGFGRPPSNSGESRNRDNQNDSREYRRSERNQPPPRFARRGGFQDRGRGYERGPRGRGRGRGSNSAPSRPPLAKQMSNEGEEWETASESSDFNRDSKNDKDGGGKDRREPPMSKKSFSNQRPLNDRQNRRVPTDNRNMGGNDNRNNKEKSPNPTKNGTGPPRNGNGGPKNKASMHSNYKENVNVYRVDSIVHTDQTAINNAINNISIKKRKSELSDVSKPLPTEKEKKDALANIDINNYASVVVIDDQPEVTIDDPTFLFEKDDGFQEVTYKKAVPKKKQETELKKTEVKKGAKVVAKPKGMSSAKIDRQRYGKSSRLPPRLARKKEEEEKEKEMSKNIMPKIEQWDNDLANDIPANSTSLDIDSTKSMTTVAVTPVVKTTTVSVPSAPAPVPTVSAWTKPINFSVSASGHEMKFEKGGNNDNHDSGIDVVVDTFKASDMEIGEFEAPKPQRQPKISTGSTSARGVKPITKDIQVVSVVDDLKKQSTEIIKEQRRITTIEKTEPIQMPAFKDTLFGKGDNTMNLDFEFDATLVNITETRIESEQIVMSSTDVCKPVSTSSVTGTSQPVITSPTSPSTQDLNQKIAQVKKVWESSSMKTVYEKPMPESTTPRQSISSSIDESLSNSNNNNTFDSFPTSEVERALTPVQNNMDNVISSRNDLSSYHSDSNNFSPSQSSLSPRPHDYLNFSNTMDMKMENDHKPNYMSEPSNVCKVKPQQFQTIDFIMSNTNNLMSSMSAVPSPPVVVQNQPPPFQTIQLGSQLLTPESRFSQPSFGFSLSQNQSQLGQQQLGQSSSFSQPSLFVPTPNQDLYQQQPSQLAPFQRNHSFNQTPQQNYGQTQQNYGQTQQNYGQTQQNYGQNPTHNTIMVSSTSSLMSTSIKPPSTNNYGSLQKNMSSGSVQYNQGLNSSSVHQPSQMYIQYEPTTPMFGNNQILTASNQPNPSQNASQLIGSQLVQQRSGVHNVQSVQPSSYFPQSQPTLSQTGYFSSQSQPSSALQGALQQVAASGPQFSIHTFNNAGQGLGLALQQTSGANTTPHINLGNTGSNQAGMNKPNNQFSSFIQQQSQSNQNNQMKSPSQNITPSNMLNTALSALSPNSKVFTSQVQQNRPPPQQRFPGVTQLPQGNKFNNAAFVAQQLSGAASVVRPSIMVGGMVRPNTAPPQPSRGSFPPPIQRPGLSNTGVITIPTQSLTPVIPAALQQGATPSMKALHEKQRREVLAHAQSFLNPQNKPKVKSLPKSDISDEKSPSDAVNTAESKSESSVTSKEK</sequence>
<feature type="region of interest" description="Disordered" evidence="1">
    <location>
        <begin position="2037"/>
        <end position="2056"/>
    </location>
</feature>
<feature type="compositionally biased region" description="Basic and acidic residues" evidence="1">
    <location>
        <begin position="524"/>
        <end position="541"/>
    </location>
</feature>
<feature type="region of interest" description="Disordered" evidence="1">
    <location>
        <begin position="1"/>
        <end position="1392"/>
    </location>
</feature>
<feature type="compositionally biased region" description="Basic and acidic residues" evidence="1">
    <location>
        <begin position="924"/>
        <end position="963"/>
    </location>
</feature>
<dbReference type="GO" id="GO:0030154">
    <property type="term" value="P:cell differentiation"/>
    <property type="evidence" value="ECO:0007669"/>
    <property type="project" value="TreeGrafter"/>
</dbReference>